<protein>
    <submittedName>
        <fullName evidence="1">Uncharacterized protein</fullName>
    </submittedName>
</protein>
<proteinExistence type="predicted"/>
<name>I4EI71_9BACT</name>
<organism evidence="1 2">
    <name type="scientific">Nitrolancea hollandica Lb</name>
    <dbReference type="NCBI Taxonomy" id="1129897"/>
    <lineage>
        <taxon>Bacteria</taxon>
        <taxon>Pseudomonadati</taxon>
        <taxon>Thermomicrobiota</taxon>
        <taxon>Thermomicrobia</taxon>
        <taxon>Sphaerobacterales</taxon>
        <taxon>Sphaerobacterineae</taxon>
        <taxon>Sphaerobacteraceae</taxon>
        <taxon>Nitrolancea</taxon>
    </lineage>
</organism>
<reference evidence="1 2" key="1">
    <citation type="journal article" date="2012" name="ISME J.">
        <title>Nitrification expanded: discovery, physiology and genomics of a nitrite-oxidizing bacterium from the phylum Chloroflexi.</title>
        <authorList>
            <person name="Sorokin D.Y."/>
            <person name="Lucker S."/>
            <person name="Vejmelkova D."/>
            <person name="Kostrikina N.A."/>
            <person name="Kleerebezem R."/>
            <person name="Rijpstra W.I."/>
            <person name="Damste J.S."/>
            <person name="Le Paslier D."/>
            <person name="Muyzer G."/>
            <person name="Wagner M."/>
            <person name="van Loosdrecht M.C."/>
            <person name="Daims H."/>
        </authorList>
    </citation>
    <scope>NUCLEOTIDE SEQUENCE [LARGE SCALE GENOMIC DNA]</scope>
    <source>
        <strain evidence="2">none</strain>
    </source>
</reference>
<sequence>MFGILGPGKLEREDRVALRRRAAADVFAVTESFQSPAAKDPADIGQRELPVKRPIAAGARQREPEAIIENQLDAIATLFDTGNGLPPNQAIGILGGAIHLVIDLDQRESIDVTEVKMMQWTNHGVS</sequence>
<accession>I4EI71</accession>
<dbReference type="Proteomes" id="UP000004221">
    <property type="component" value="Unassembled WGS sequence"/>
</dbReference>
<dbReference type="AlphaFoldDB" id="I4EI71"/>
<dbReference type="EMBL" id="CAGS01000263">
    <property type="protein sequence ID" value="CCF84383.1"/>
    <property type="molecule type" value="Genomic_DNA"/>
</dbReference>
<comment type="caution">
    <text evidence="1">The sequence shown here is derived from an EMBL/GenBank/DDBJ whole genome shotgun (WGS) entry which is preliminary data.</text>
</comment>
<evidence type="ECO:0000313" key="1">
    <source>
        <dbReference type="EMBL" id="CCF84383.1"/>
    </source>
</evidence>
<gene>
    <name evidence="1" type="ORF">NITHO_3350014</name>
</gene>
<evidence type="ECO:0000313" key="2">
    <source>
        <dbReference type="Proteomes" id="UP000004221"/>
    </source>
</evidence>
<keyword evidence="2" id="KW-1185">Reference proteome</keyword>